<dbReference type="Gene3D" id="2.130.10.10">
    <property type="entry name" value="YVTN repeat-like/Quinoprotein amine dehydrogenase"/>
    <property type="match status" value="1"/>
</dbReference>
<dbReference type="AlphaFoldDB" id="A0AAX4H7B2"/>
<dbReference type="InterPro" id="IPR036322">
    <property type="entry name" value="WD40_repeat_dom_sf"/>
</dbReference>
<proteinExistence type="inferred from homology"/>
<feature type="region of interest" description="Disordered" evidence="4">
    <location>
        <begin position="577"/>
        <end position="616"/>
    </location>
</feature>
<evidence type="ECO:0000313" key="6">
    <source>
        <dbReference type="EMBL" id="WPK24284.1"/>
    </source>
</evidence>
<dbReference type="GO" id="GO:0032040">
    <property type="term" value="C:small-subunit processome"/>
    <property type="evidence" value="ECO:0007669"/>
    <property type="project" value="UniProtKB-ARBA"/>
</dbReference>
<dbReference type="Proteomes" id="UP001338582">
    <property type="component" value="Chromosome 2"/>
</dbReference>
<evidence type="ECO:0000256" key="3">
    <source>
        <dbReference type="ARBA" id="ARBA00038335"/>
    </source>
</evidence>
<keyword evidence="2" id="KW-0539">Nucleus</keyword>
<comment type="similarity">
    <text evidence="3">Belongs to the UTP5 family.</text>
</comment>
<dbReference type="KEGG" id="asau:88172617"/>
<evidence type="ECO:0000259" key="5">
    <source>
        <dbReference type="Pfam" id="PF04003"/>
    </source>
</evidence>
<evidence type="ECO:0000256" key="1">
    <source>
        <dbReference type="ARBA" id="ARBA00004123"/>
    </source>
</evidence>
<dbReference type="SUPFAM" id="SSF50978">
    <property type="entry name" value="WD40 repeat-like"/>
    <property type="match status" value="1"/>
</dbReference>
<dbReference type="EMBL" id="CP138895">
    <property type="protein sequence ID" value="WPK24284.1"/>
    <property type="molecule type" value="Genomic_DNA"/>
</dbReference>
<keyword evidence="7" id="KW-1185">Reference proteome</keyword>
<protein>
    <recommendedName>
        <fullName evidence="5">Small-subunit processome Utp12 domain-containing protein</fullName>
    </recommendedName>
</protein>
<evidence type="ECO:0000256" key="4">
    <source>
        <dbReference type="SAM" id="MobiDB-lite"/>
    </source>
</evidence>
<organism evidence="6 7">
    <name type="scientific">Australozyma saopauloensis</name>
    <dbReference type="NCBI Taxonomy" id="291208"/>
    <lineage>
        <taxon>Eukaryota</taxon>
        <taxon>Fungi</taxon>
        <taxon>Dikarya</taxon>
        <taxon>Ascomycota</taxon>
        <taxon>Saccharomycotina</taxon>
        <taxon>Pichiomycetes</taxon>
        <taxon>Metschnikowiaceae</taxon>
        <taxon>Australozyma</taxon>
    </lineage>
</organism>
<gene>
    <name evidence="6" type="ORF">PUMCH_001552</name>
</gene>
<comment type="subcellular location">
    <subcellularLocation>
        <location evidence="1">Nucleus</location>
    </subcellularLocation>
</comment>
<dbReference type="InterPro" id="IPR007148">
    <property type="entry name" value="SSU_processome_Utp12"/>
</dbReference>
<evidence type="ECO:0000313" key="7">
    <source>
        <dbReference type="Proteomes" id="UP001338582"/>
    </source>
</evidence>
<dbReference type="Pfam" id="PF04003">
    <property type="entry name" value="Utp12"/>
    <property type="match status" value="1"/>
</dbReference>
<dbReference type="PANTHER" id="PTHR44267:SF1">
    <property type="entry name" value="WD REPEAT-CONTAINING PROTEIN 43"/>
    <property type="match status" value="1"/>
</dbReference>
<dbReference type="InterPro" id="IPR015943">
    <property type="entry name" value="WD40/YVTN_repeat-like_dom_sf"/>
</dbReference>
<feature type="domain" description="Small-subunit processome Utp12" evidence="5">
    <location>
        <begin position="442"/>
        <end position="545"/>
    </location>
</feature>
<dbReference type="GeneID" id="88172617"/>
<dbReference type="RefSeq" id="XP_062876667.1">
    <property type="nucleotide sequence ID" value="XM_063020597.1"/>
</dbReference>
<evidence type="ECO:0000256" key="2">
    <source>
        <dbReference type="ARBA" id="ARBA00023242"/>
    </source>
</evidence>
<name>A0AAX4H7B2_9ASCO</name>
<reference evidence="6 7" key="1">
    <citation type="submission" date="2023-10" db="EMBL/GenBank/DDBJ databases">
        <title>Draft Genome Sequence of Candida saopaulonensis from a very Premature Infant with Sepsis.</title>
        <authorList>
            <person name="Ning Y."/>
            <person name="Dai R."/>
            <person name="Xiao M."/>
            <person name="Xu Y."/>
            <person name="Yan Q."/>
            <person name="Zhang L."/>
        </authorList>
    </citation>
    <scope>NUCLEOTIDE SEQUENCE [LARGE SCALE GENOMIC DNA]</scope>
    <source>
        <strain evidence="6 7">19XY460</strain>
    </source>
</reference>
<accession>A0AAX4H7B2</accession>
<sequence length="616" mass="68130">MSPPLLFAKFDPSLTNLALVIQALDSHQVRVQALVVAQDSLNTLFQLKKGQKVAAIEWFSDLLLALALTSGVVLIYSPAENQIVRELQLTTSMAIADLHFSSVTHTAWCVDTNGTLCEWDVHSYTLIQQFSLSELLDTTESVTKLSTVLHNSEPALLVGTHSVYLVDVVGRQVVAQFPGHVQPVIAIEPAKYDADLFLTAAEGDRFINVYSISKNATRSVLVASSSIRQMTLAGSADLSVVAIVTETGSLEIFKDPLSFDVQPLEVSSKKKRKQLAGAKSKHCDATIQYARPADEIRNPADQSLFICAVTATHTHLHVTWLENDSLCRFDAVAWTDGDSFTLLGHKTITKAKQNIMAATHTVQGHDVAAPRLYSEQHTVITDGGMFQDELENLGDDDDETLAERLEKITGESTRKNGVSKKRLQKHTAGSLTVVLSQALRNNDNALLETVLINRDPTIVQSTISRLDSSLAVILIDRLAEKLTRQQQRFDQMNFWLKWIIIIHGGVLSSLPNVSHKLANLHSVLNKKASKLPRLLELQGRMSMLEQQNSLKKEILRGVDLQGEDSAEDDVEYIEEIDDAVEAGVLEEEEDEDDDDDEIDENGVDDFDMSDVEEDEE</sequence>
<dbReference type="InterPro" id="IPR052414">
    <property type="entry name" value="U3_snoRNA-assoc_WDR"/>
</dbReference>
<dbReference type="PANTHER" id="PTHR44267">
    <property type="entry name" value="WD REPEAT-CONTAINING PROTEIN 43"/>
    <property type="match status" value="1"/>
</dbReference>
<dbReference type="GO" id="GO:0000462">
    <property type="term" value="P:maturation of SSU-rRNA from tricistronic rRNA transcript (SSU-rRNA, 5.8S rRNA, LSU-rRNA)"/>
    <property type="evidence" value="ECO:0007669"/>
    <property type="project" value="TreeGrafter"/>
</dbReference>